<gene>
    <name evidence="1" type="primary">P1</name>
</gene>
<dbReference type="EMBL" id="AB102674">
    <property type="protein sequence ID" value="BAC98431.1"/>
    <property type="molecule type" value="Genomic_RNA"/>
</dbReference>
<reference evidence="2" key="2">
    <citation type="journal article" date="2003" name="J. Gen. Virol.">
        <title>Molecular characterization of dsRNA segments 2 and 5 and electron microscopy of a novel reovirus from a hypovirulent isolate, W370, of the plant pathogen Rosellinia necatrix.</title>
        <authorList>
            <person name="Wei C.Z."/>
            <person name="Osaki H."/>
            <person name="Iwanami T."/>
            <person name="Matsumoto N."/>
            <person name="Ohtsu Y."/>
        </authorList>
    </citation>
    <scope>NUCLEOTIDE SEQUENCE [LARGE SCALE GENOMIC DNA]</scope>
</reference>
<organismHost>
    <name type="scientific">Rosellinia necatrix</name>
    <name type="common">White root-rot fungus</name>
    <dbReference type="NCBI Taxonomy" id="77044"/>
</organismHost>
<keyword evidence="2" id="KW-1185">Reference proteome</keyword>
<evidence type="ECO:0000313" key="2">
    <source>
        <dbReference type="Proteomes" id="UP000151058"/>
    </source>
</evidence>
<accession>Q76H87</accession>
<dbReference type="Gene3D" id="3.90.1850.10">
    <property type="entry name" value="RNA-directed RNA polymerase lambda-3"/>
    <property type="match status" value="1"/>
</dbReference>
<evidence type="ECO:0000313" key="1">
    <source>
        <dbReference type="EMBL" id="BAC98431.1"/>
    </source>
</evidence>
<reference evidence="2" key="1">
    <citation type="journal article" date="2002" name="Virus Genes">
        <title>Nucleotide sequences of double-stranded RNA segments from a hypovirulent strain of the white root rot fungus Rosellinia necatrix: possibility of the first member of the Reoviridae from fungus.</title>
        <authorList>
            <person name="Osaki H."/>
            <person name="Wei C.Z."/>
            <person name="Arakawa M."/>
            <person name="Iwanami T."/>
            <person name="Nomura K."/>
            <person name="Matsumoto N."/>
            <person name="Ohtsu Y."/>
        </authorList>
    </citation>
    <scope>NUCLEOTIDE SEQUENCE [LARGE SCALE GENOMIC DNA]</scope>
</reference>
<organism evidence="1 2">
    <name type="scientific">Rosellinia necatrix mycoreovirus 3 (isolate W370)</name>
    <name type="common">RnMYRV-3</name>
    <name type="synonym">Rosellinia anti-rot virus</name>
    <dbReference type="NCBI Taxonomy" id="311229"/>
    <lineage>
        <taxon>Viruses</taxon>
        <taxon>Riboviria</taxon>
        <taxon>Orthornavirae</taxon>
        <taxon>Duplornaviricota</taxon>
        <taxon>Resentoviricetes</taxon>
        <taxon>Reovirales</taxon>
        <taxon>Spinareoviridae</taxon>
        <taxon>Mycoreovirus</taxon>
        <taxon>Mycoreovirus roselliniae</taxon>
    </lineage>
</organism>
<dbReference type="RefSeq" id="YP_392478.1">
    <property type="nucleotide sequence ID" value="NC_007535.1"/>
</dbReference>
<reference evidence="1 2" key="3">
    <citation type="journal article" date="2004" name="Arch. Virol.">
        <title>Complete nucleotide sequences of genome segments 1 and 3 of Rosellinia anti-rot virus in the family Reoviridae.</title>
        <authorList>
            <person name="Wei C.Z."/>
            <person name="Osaki H."/>
            <person name="Iwanami T."/>
            <person name="Matsumoto N."/>
            <person name="Ohtsu Y."/>
        </authorList>
    </citation>
    <scope>NUCLEOTIDE SEQUENCE [LARGE SCALE GENOMIC DNA]</scope>
</reference>
<sequence>METSYAHHLSDSLLKTHFPHDQIEQKILWFQSVIDGHIAVDVNDPNGPSSYLPFQFLFRASQDYLHSFILALPPTPLSVCVSGCSCTRHFIPLPLPVPIPIQSFTSPPIPSTAKYVWERDTNRMSVAPGSDVYLDNFDVVSLFKMSASIKSDATPQQRKVHGMRVYFQQSVKLRALGLVQSTLLTLLSYRCTTCIKQGFREHICFTTSPLYEWIYDICRSYPCFPFFFSRDGIQPGSVEALSSQPPLMWFQVLELMDQVSLDNISDIVSSYCGHAWSDRASKGLFGQMFPRRKIVERIKNHAIDINTIFRFEGLDLNISGVSRASVSEEYRRSFSGDTDFDGPVVKILYDHYISTPALNDESARWRDIVLNYFYGAMLYVTGPVVLSLEQSGMGLMGTTHLQAAPKEQVLIDGQWVTISNHWANPFVAKYVELMKEEMSTVELDLTNLESRFFESQTTNSAGNTREALDELRREYVEEYPGIEGQLLAKMSQVRAIDTIRRVSDTFTDDARFLEGMRRNAMAGSRTQQQRRRRIIQMVLTEDQVGAWIVLQMEKETYERLGHTSSGKNVGDIRDMVNSLNATALPGLTISDDVAGMDATTQKMQEMLNLEPVIHGYRPDIRGYPKFFLGSRDGISESCRRTFTTRSLDVRGIEERRYEQQYNMPQVVVIYSLYASHGVTILRDGYFSDAVRTSTTVFRSGKFSTSSQHTTIGSGVLESLKRDLENGYLTPYHNAPDRPLLRKYGRQLSQISSVLGDDLQLKGVCSGITQLSIINAICFELCEEFEYRMNMLGFICERFMSEVMCEFLKQRAYGNTPHMFPDRLITFTSERGDGVGAVCPTQYKNMAAIIGEWNSRSRNIIHTANALRCLAVACSGYSFRATAKGVLHRAMRGRSGYKSARVTTDWSTKDPGVYTFGGCTVVITRVKELTKVAKLRALDDVRSVTIILGPLWASTPHLGCPFPMIKSTSGVFPPSGPYTMPTSAMMTHWGTVISHLTFSHDHLEKAWNEVQQSFATQGTSVKQFNPGSLFDVLGYTSTKAKLPEDYDVAILLRWGVVHGLRVSALMPDMVQQREKLRIPTVDHWKRSADAMLDKRRVDLARVGNSELLSYGIKIPRELFYPNRGTMKVEKSMFTLKVTGGEFGEACVSSLEACVAVSRTPLRHFTDVHEFLLASEVRYVPTQTEFRLPTSFIETGFGHICPPHSLQSHVLSVVGLPQMSMNDGSLFRGSVHEDKKLPGDARTYVAVYRQASRVGKRAVDALQHAMGFSPKEMQELEKTATSDLSGVEWFSFAYLPRNTFLFSSDYRRVEEMCSSFNTVRHLKHADILSWYGTALMFPEKYLTGSGWSAIGSGRRGVRHVRL</sequence>
<proteinExistence type="predicted"/>
<dbReference type="GeneID" id="3776070"/>
<dbReference type="Pfam" id="PF22212">
    <property type="entry name" value="CPV_RdRP_pol_dom"/>
    <property type="match status" value="1"/>
</dbReference>
<dbReference type="KEGG" id="vg:3776070"/>
<protein>
    <submittedName>
        <fullName evidence="1">Putative RNA-dependent polymerase</fullName>
    </submittedName>
</protein>
<dbReference type="Proteomes" id="UP000151058">
    <property type="component" value="Genome"/>
</dbReference>
<name>Q76H87_MYRVW</name>